<dbReference type="InterPro" id="IPR002035">
    <property type="entry name" value="VWF_A"/>
</dbReference>
<organism evidence="15 16">
    <name type="scientific">Nesidiocoris tenuis</name>
    <dbReference type="NCBI Taxonomy" id="355587"/>
    <lineage>
        <taxon>Eukaryota</taxon>
        <taxon>Metazoa</taxon>
        <taxon>Ecdysozoa</taxon>
        <taxon>Arthropoda</taxon>
        <taxon>Hexapoda</taxon>
        <taxon>Insecta</taxon>
        <taxon>Pterygota</taxon>
        <taxon>Neoptera</taxon>
        <taxon>Paraneoptera</taxon>
        <taxon>Hemiptera</taxon>
        <taxon>Heteroptera</taxon>
        <taxon>Panheteroptera</taxon>
        <taxon>Cimicomorpha</taxon>
        <taxon>Miridae</taxon>
        <taxon>Dicyphina</taxon>
        <taxon>Nesidiocoris</taxon>
    </lineage>
</organism>
<keyword evidence="6" id="KW-0445">Lipid transport</keyword>
<reference evidence="15 16" key="1">
    <citation type="submission" date="2023-09" db="EMBL/GenBank/DDBJ databases">
        <title>Nesidiocoris tenuis whole genome shotgun sequence.</title>
        <authorList>
            <person name="Shibata T."/>
            <person name="Shimoda M."/>
            <person name="Kobayashi T."/>
            <person name="Uehara T."/>
        </authorList>
    </citation>
    <scope>NUCLEOTIDE SEQUENCE [LARGE SCALE GENOMIC DNA]</scope>
    <source>
        <strain evidence="15 16">Japan</strain>
    </source>
</reference>
<dbReference type="InterPro" id="IPR001747">
    <property type="entry name" value="Vitellogenin_N"/>
</dbReference>
<dbReference type="InterPro" id="IPR015255">
    <property type="entry name" value="Vitellinogen_open_b-sht"/>
</dbReference>
<evidence type="ECO:0000256" key="2">
    <source>
        <dbReference type="ARBA" id="ARBA00022448"/>
    </source>
</evidence>
<dbReference type="Gene3D" id="3.40.50.410">
    <property type="entry name" value="von Willebrand factor, type A domain"/>
    <property type="match status" value="1"/>
</dbReference>
<evidence type="ECO:0000256" key="8">
    <source>
        <dbReference type="ARBA" id="ARBA00023180"/>
    </source>
</evidence>
<dbReference type="PANTHER" id="PTHR23345">
    <property type="entry name" value="VITELLOGENIN-RELATED"/>
    <property type="match status" value="1"/>
</dbReference>
<dbReference type="Pfam" id="PF01347">
    <property type="entry name" value="Vitellogenin_N"/>
    <property type="match status" value="1"/>
</dbReference>
<dbReference type="Gene3D" id="2.20.50.20">
    <property type="entry name" value="Lipovitellin. Chain A, domain 3"/>
    <property type="match status" value="1"/>
</dbReference>
<dbReference type="InterPro" id="IPR011030">
    <property type="entry name" value="Lipovitellin_superhlx_dom"/>
</dbReference>
<dbReference type="Gene3D" id="2.30.230.10">
    <property type="entry name" value="Lipovitellin, beta-sheet shell regions, chain A"/>
    <property type="match status" value="1"/>
</dbReference>
<name>A0ABN7AEC9_9HEMI</name>
<keyword evidence="5" id="KW-0758">Storage protein</keyword>
<dbReference type="InterPro" id="IPR015816">
    <property type="entry name" value="Vitellinogen_b-sht_N"/>
</dbReference>
<keyword evidence="4 11" id="KW-0732">Signal</keyword>
<dbReference type="SUPFAM" id="SSF53300">
    <property type="entry name" value="vWA-like"/>
    <property type="match status" value="1"/>
</dbReference>
<sequence>MNSLWVALLLLAITQLAISSTSPRTKLLRDPDICGTPVCKGITKFGFQPLKKYVYRYSISTKTMFDGAGSNSSNLYITADVAIKFKTSCEGVLQISKPTLTFGTNEYNTTDPGKNKMFAAGLTEYNLRFSFDGGLIKEICPNTDEPIWALNIKKALLSSIQNTMDRFDVDQTAHERDINGDCLVGYFFKEVDGTTLIIDKKTDLKSCVDRYQMYSIVPMSPYVFQKKYHKWTPLNSSLNCIQLVDNKVYKGIQCVEEHAFQPFHNKTNGAKTYSTSNLELTAETPLNLIELEEMKLGAVQKRDNLLFDHRRPKKVTHDNLLDLKNLIVSLCQLHEEKFSPKYPDIVNRFIHIARDLSVDALSSLYNISSSLCLTGRKHMLDALPYIRSRASTKVMVEVMLNKEVSDDTAEEWLIVMSFFPRPDYETVDAVSKLLLQEKISQQAMLSITSIYHGYCAGHENCENQAPIRAAVEKMEIMFNASCSSAAATTMSNQGSIVALKSIGNAGVLTPSLESSLLKCVSNENLSTEIRLEAISAHRRLPCETNQNKLLRIFSNQSEHEEIRIAAYLQVMKCPSYPTLKAVKHALFIEEFNQVGSFVWSHLNTLMKSSQPSRVEIQAMLQDEEISNKFDKDPRKFSKNYETSIFFNEFGIGGAVEANVIFTRASYIPRNVMVNFTINMFGESLNVLELNFRLQGLEKYAEKLFYGDALFSRESLLHVMKYLRVVRSQPSSWEYLLNSIPFKKIMDSIKISCTLKMFGNELRYHTIDGHAEFIEFLEKLNPMKIIRQFLSGNEIKFDRSAMLIDASYITPMSTGIPLKLNTIGTATFNIDAMGLINTTEFSKKLKLDLEGKLNPSIGVNVEGVMEVDAFFTTSGVKFKGSIFTSTALDGSMKWENYKNLKLTFHLPMIKSDIFHAETQLLLVTNDDEENLTGVTAGRTEKSLCSWAFVDETIGLKLCASTLLPNSTFLLESPMFLFSGPLKFEFFLEKSDPTAKIYIIEYRLDTFANNKSVITLKLETPGSTTRRGLSAVIDLDTQSQNLTLVYQSTLSHVMAQGYYKNTPSEKMANFGLDINGKKHIDIRLGFEIKEGKYGKTYYPKTMFAINGKRIVSLSGSIKTVAKKGIFQCDIDLNFQTQKFSTYMVGYIRLSDASFATNIKMDYKFNEGKLQTVRIELKIGNKSTKSLTFYSGELQLESTAYPDINMVTSMNFTKAQSHVDWVVDMYTNPFIEDDTKKLRVTLVYQQYEAFSLNKLNTSLAIRKPNSDIDIKIGFSKHQTPVNTNLMLLIRYATKKEIVTSFDVHIPLGSLFYFESRLVVMLHGAKHHLTLFSKIFEKKSRDYDIELLGQWFSGHNITVKGMYQDKSSVAYSANPTVSHGLKLLARSQLFNDVLFIGRVVSQDYEYNAAVNVEHNEITYGITFKYSQPYLGIYESFGEVLYNKTVYSINNFIDVAKRKVNVELHFDRFRDVHITLHATANKSLLDAALDFKWDANRDPSQKLAVVLNSKSYDRINHDGSCTIEYPGKVITAVYFLQHKFTDYVFSLKVDWSPKDIFSAYFHVIYDLPDNGIAEFRGKVDTPFKNWEQVALGYRMQLENQRLTSNGSLIWQKKQKADVEVSYYYKLEPDDTNIYFISMLNSSIPGVNSMKGIIRHQQKKREFSSEVIIQTNANNTISFGASGARKRTPISAHYNGSLYITTSFEMVKRASAVGELNIYPEKFEGKIRLMGNGKKYTTSVKGYMKVITESQLMFQIETPFEKYKAITGKMLFSATNKTFFADLKSCESCISPANLGAEVIYIYNNFSHFNLKIGVHSSISFVKKLLIVGKRDPTTIDARFVWNNLVLGLIGRYHYFSLKDLDYAIQLFTPIEGYNKASLIAKVMLIGKIDLEASLNVAEKKVGLIVQSMYYPDENFAVPDFDADPPRKNRNSQNSSEERTFLPVPPVTNEDLYFGSVYLRGFFQLDTPMYPTVFGLIRVLEDDGNEYDTLAYFKFPFGQLRLNDELNFNDFLNLENKLSVVTSCPCLETFDCTFGVSGTLGFQLATDLIAQAKVNSIVYEVVSKGSYDFKPISEDSGKEGYYHMTTLIRSPIKMLNFSYTDVHIFVENPLYLGNATFVINNSSLKLDGSMETYDSYFDANIGLKINSSLLILPDCRINLFKDFTDFEKKVEVGISLPNEKGNALVKYGVVGLWHYDPPNFLKTDLEIITPYSSIGVIKGSVAYTYNSKNVHYFLETFLRYGNHSEIRASCNILTDIVSFNIDSSFDTLRKININGTLKNSAGVRSFQVVMSSDKRFRLMGWATVIPNRPLMAEVKLYKVSTNEELFNVILNAFRKENGYNVHAIIMKSGQSIHILCDYLPLQMMGRKIDITISTNNPKFESLKVNAVLLNEGYSLMVYRVKGTIKSAWITTNVTVNGDLSFHENGGVSHNSIQSPQLSVETTAMWMMEQFENVVFDLRGSGLYGDIRKELTAHVHFWNLNNEFDRISFSGDLNYNKRDFAICANATLLWPAWNDLKFLSHVILPNKSDEIHTAMVHLFYQKDLRYGAHAIKYFRHPEQFDFLTMSEFSVQSKNTKGAFLVKTKQHRIYDKFRLDIVNNEYNVNNVLESTNLNEVLTIDMNYKRPKSKIIRMDIYYPHPTKVVEAKVDFTGLNNFLANLDCSTPFKAFPYIQVYVEAISTKELYVRLGNAKWMNNSAIFNYTHSSHFDNDIQLTDGSVLIDFPLTTRHTGLLEYTYESTDSKATGRSSLTYNNESLMSGNYTRSSEFTDRSSKNNIAIHVNNNFLPAGIIYNHRHMKKFPHQEVPYTDTKQLEFSKLTDEEQNYHFLGEYRVDQTEKNERVFVQGKYGEREIMLQKFTEGQTCFISSANVTLHSDVWFGSGINILHKANGKEVEFNVSYPRRNFIIVTDYFWNTSAIMTEVTVHPNKFKDAMSITTALKWYSVPDDVHNKIILMLGHPTFENNVTMTIDYAEYDNVLFSFDSQLEYSMDLHKKLTINGTVINKSQEPNVLYEFNILGLHPSSRLQITEFGYLQVKDRIFEIDTNMTYKRSYLPLMYWYTNFKVDVKQKFFQMERKSLRDISFVRAKYGKIGPRSYINSTLRSGKDIQISSYFYVDLDNAETELVMNFTPDASEKLLMKGWYKDHRHAILDVWRTYDDIEIFDANFFARLNHSRMLASSFTWRPDIRADISNFLQTLSNFIWNYAVETANFWTTYIKAETVDTLTDIWVDAKPIIQDFLDDMRNMEELKEDIEWIKEVFQRAYEDNEFYMQDIYEMYLSFAEEMSFKEKMAHVPKLFNELWQMMGETGETIRESILWLVQTVKKVYDKVVEIVQGLMTGETINKISNYLKKLTSQYDKLIKDMHISFIHYIEHLMAEASEVLHLYWVKVTTTIEPAFIQFAHYIESVVWETGKRVLEFIYEKQSELLRSAVFQRNANFTKDLDNFYQDITKNDFFTNVKKYAKMLYDIFTQKYLSSLPFGIELNQIGMEIVTEVTELYKLPMVNFTIEMTKEIYAQLKWTYNYLKVRDKFERLIPILYTTILDLTHTALDNEMICHESRTKFIFEPGMGQIILEQKLPVPWHSFNETPRFEEIPEYKILRRIHSLVTPSNTSFWSYYYKYAPFIHPETWLPPYDGYAIIVGAKYFRTFDGKVYDFSGQCSYLLATDFVGKKFTLFLRYSETHQYLISLLVHDHLVDIDLANNIITLQGSPTPLHLPAQIKDLYITASDGFISMKSKAGFDLECNLKYDVCTFSLSGWFFGKTAGLLGTLDNEPATDFLASDGRVPNDTNLFIDSWALMNCSSKSEQGYKEEHPGNLEMCTSLFQMKTSSFAACYPIINPSTYREICMKSYPNLLEDEICTSAQAYIKECGKNYIPLKIPSACIECTFNKELLEEGQLILLDKDDVKQSTDVVFIVEAKECNQYMREKKMVNTFITILTKELENVGLHSNRFAVVTYGGDGVFDPPQSVIVNNNIFTSDKQISKFFEKIQSGNGNTDIFNALRFAARLHYRPGVSKTFILIPCSDCDLSNMTVEYSALNHAFLEKNITLHVLMNADFDLEKLGVNKMFYGVDSERAYTKNDFKVLKGDSELRRQIKLTKSMMGYCTSLALGTNGTIFTGKRMGSENMALVKKFSSVFSRRIAATASPDPCQNCQCTTDENGIEFLECQPCSVPKLAYRDFEFKENGTLTFLQAFDQIGDIDLDN</sequence>
<protein>
    <recommendedName>
        <fullName evidence="17">Vitellogenin domain-containing protein</fullName>
    </recommendedName>
</protein>
<evidence type="ECO:0000256" key="9">
    <source>
        <dbReference type="PROSITE-ProRule" id="PRU00557"/>
    </source>
</evidence>
<evidence type="ECO:0000256" key="7">
    <source>
        <dbReference type="ARBA" id="ARBA00023157"/>
    </source>
</evidence>
<evidence type="ECO:0000313" key="15">
    <source>
        <dbReference type="EMBL" id="BES90627.1"/>
    </source>
</evidence>
<dbReference type="EMBL" id="AP028910">
    <property type="protein sequence ID" value="BES90627.1"/>
    <property type="molecule type" value="Genomic_DNA"/>
</dbReference>
<dbReference type="PANTHER" id="PTHR23345:SF15">
    <property type="entry name" value="VITELLOGENIN 1-RELATED"/>
    <property type="match status" value="1"/>
</dbReference>
<feature type="region of interest" description="Disordered" evidence="10">
    <location>
        <begin position="1914"/>
        <end position="1935"/>
    </location>
</feature>
<evidence type="ECO:0000256" key="4">
    <source>
        <dbReference type="ARBA" id="ARBA00022729"/>
    </source>
</evidence>
<evidence type="ECO:0000259" key="12">
    <source>
        <dbReference type="PROSITE" id="PS50234"/>
    </source>
</evidence>
<evidence type="ECO:0000256" key="10">
    <source>
        <dbReference type="SAM" id="MobiDB-lite"/>
    </source>
</evidence>
<feature type="signal peptide" evidence="11">
    <location>
        <begin position="1"/>
        <end position="19"/>
    </location>
</feature>
<keyword evidence="8" id="KW-0325">Glycoprotein</keyword>
<dbReference type="Pfam" id="PF09172">
    <property type="entry name" value="Vit_open_b-sht"/>
    <property type="match status" value="1"/>
</dbReference>
<feature type="domain" description="VWFD" evidence="14">
    <location>
        <begin position="3627"/>
        <end position="3795"/>
    </location>
</feature>
<evidence type="ECO:0000259" key="14">
    <source>
        <dbReference type="PROSITE" id="PS51233"/>
    </source>
</evidence>
<dbReference type="InterPro" id="IPR050733">
    <property type="entry name" value="Vitellogenin/Apolipophorin"/>
</dbReference>
<dbReference type="SMART" id="SM01169">
    <property type="entry name" value="DUF1943"/>
    <property type="match status" value="1"/>
</dbReference>
<dbReference type="PROSITE" id="PS50234">
    <property type="entry name" value="VWFA"/>
    <property type="match status" value="1"/>
</dbReference>
<keyword evidence="7" id="KW-1015">Disulfide bond</keyword>
<dbReference type="SMART" id="SM00216">
    <property type="entry name" value="VWD"/>
    <property type="match status" value="1"/>
</dbReference>
<feature type="domain" description="VWFA" evidence="12">
    <location>
        <begin position="3902"/>
        <end position="4086"/>
    </location>
</feature>
<dbReference type="Proteomes" id="UP001307889">
    <property type="component" value="Chromosome 2"/>
</dbReference>
<evidence type="ECO:0000259" key="13">
    <source>
        <dbReference type="PROSITE" id="PS51211"/>
    </source>
</evidence>
<evidence type="ECO:0000256" key="5">
    <source>
        <dbReference type="ARBA" id="ARBA00022761"/>
    </source>
</evidence>
<feature type="chain" id="PRO_5047041704" description="Vitellogenin domain-containing protein" evidence="11">
    <location>
        <begin position="20"/>
        <end position="4195"/>
    </location>
</feature>
<dbReference type="InterPro" id="IPR001846">
    <property type="entry name" value="VWF_type-D"/>
</dbReference>
<evidence type="ECO:0000256" key="6">
    <source>
        <dbReference type="ARBA" id="ARBA00023055"/>
    </source>
</evidence>
<accession>A0ABN7AEC9</accession>
<comment type="caution">
    <text evidence="9">Lacks conserved residue(s) required for the propagation of feature annotation.</text>
</comment>
<comment type="subcellular location">
    <subcellularLocation>
        <location evidence="1">Secreted</location>
    </subcellularLocation>
</comment>
<dbReference type="SMART" id="SM00638">
    <property type="entry name" value="LPD_N"/>
    <property type="match status" value="1"/>
</dbReference>
<dbReference type="PROSITE" id="PS51211">
    <property type="entry name" value="VITELLOGENIN"/>
    <property type="match status" value="1"/>
</dbReference>
<dbReference type="Pfam" id="PF06448">
    <property type="entry name" value="DUF1081"/>
    <property type="match status" value="1"/>
</dbReference>
<keyword evidence="16" id="KW-1185">Reference proteome</keyword>
<feature type="domain" description="Vitellogenin" evidence="13">
    <location>
        <begin position="47"/>
        <end position="671"/>
    </location>
</feature>
<evidence type="ECO:0000256" key="1">
    <source>
        <dbReference type="ARBA" id="ARBA00004613"/>
    </source>
</evidence>
<keyword evidence="2" id="KW-0813">Transport</keyword>
<dbReference type="SUPFAM" id="SSF48431">
    <property type="entry name" value="Lipovitellin-phosvitin complex, superhelical domain"/>
    <property type="match status" value="1"/>
</dbReference>
<dbReference type="Pfam" id="PF00094">
    <property type="entry name" value="VWD"/>
    <property type="match status" value="1"/>
</dbReference>
<gene>
    <name evidence="15" type="ORF">NTJ_03435</name>
</gene>
<evidence type="ECO:0000256" key="3">
    <source>
        <dbReference type="ARBA" id="ARBA00022525"/>
    </source>
</evidence>
<dbReference type="InterPro" id="IPR009454">
    <property type="entry name" value="Lipid_transpt_open_b-sht"/>
</dbReference>
<evidence type="ECO:0008006" key="17">
    <source>
        <dbReference type="Google" id="ProtNLM"/>
    </source>
</evidence>
<dbReference type="PROSITE" id="PS51233">
    <property type="entry name" value="VWFD"/>
    <property type="match status" value="1"/>
</dbReference>
<dbReference type="Gene3D" id="1.25.10.20">
    <property type="entry name" value="Vitellinogen, superhelical"/>
    <property type="match status" value="1"/>
</dbReference>
<dbReference type="SUPFAM" id="SSF56968">
    <property type="entry name" value="Lipovitellin-phosvitin complex, beta-sheet shell regions"/>
    <property type="match status" value="2"/>
</dbReference>
<dbReference type="InterPro" id="IPR015819">
    <property type="entry name" value="Lipid_transp_b-sht_shell"/>
</dbReference>
<proteinExistence type="predicted"/>
<dbReference type="InterPro" id="IPR036465">
    <property type="entry name" value="vWFA_dom_sf"/>
</dbReference>
<keyword evidence="3" id="KW-0964">Secreted</keyword>
<dbReference type="InterPro" id="IPR015817">
    <property type="entry name" value="Vitellinogen_open_b-sht_sub1"/>
</dbReference>
<dbReference type="Gene3D" id="2.20.80.10">
    <property type="entry name" value="Lipovitellin-phosvitin complex, chain A, domain 4"/>
    <property type="match status" value="1"/>
</dbReference>
<evidence type="ECO:0000313" key="16">
    <source>
        <dbReference type="Proteomes" id="UP001307889"/>
    </source>
</evidence>
<evidence type="ECO:0000256" key="11">
    <source>
        <dbReference type="SAM" id="SignalP"/>
    </source>
</evidence>